<comment type="caution">
    <text evidence="1">The sequence shown here is derived from an EMBL/GenBank/DDBJ whole genome shotgun (WGS) entry which is preliminary data.</text>
</comment>
<protein>
    <submittedName>
        <fullName evidence="1">DUF2158 domain-containing protein</fullName>
    </submittedName>
</protein>
<gene>
    <name evidence="1" type="ORF">K2U94_07695</name>
</gene>
<name>A0ABS9Z4X0_9HYPH</name>
<dbReference type="EMBL" id="JAIVFP010000001">
    <property type="protein sequence ID" value="MCI4682647.1"/>
    <property type="molecule type" value="Genomic_DNA"/>
</dbReference>
<dbReference type="Pfam" id="PF09926">
    <property type="entry name" value="DUF2158"/>
    <property type="match status" value="1"/>
</dbReference>
<dbReference type="InterPro" id="IPR019226">
    <property type="entry name" value="DUF2158"/>
</dbReference>
<organism evidence="1 2">
    <name type="scientific">Candidatus Rhodoblastus alkanivorans</name>
    <dbReference type="NCBI Taxonomy" id="2954117"/>
    <lineage>
        <taxon>Bacteria</taxon>
        <taxon>Pseudomonadati</taxon>
        <taxon>Pseudomonadota</taxon>
        <taxon>Alphaproteobacteria</taxon>
        <taxon>Hyphomicrobiales</taxon>
        <taxon>Rhodoblastaceae</taxon>
        <taxon>Rhodoblastus</taxon>
    </lineage>
</organism>
<evidence type="ECO:0000313" key="1">
    <source>
        <dbReference type="EMBL" id="MCI4682647.1"/>
    </source>
</evidence>
<sequence length="69" mass="7801">MDFKPGEVVQLKSGGRSMTVVRQTKDQVELTWYADSDDAIRTAIVPAACLSLIEFDDDEEFDDEDEDED</sequence>
<evidence type="ECO:0000313" key="2">
    <source>
        <dbReference type="Proteomes" id="UP001139104"/>
    </source>
</evidence>
<proteinExistence type="predicted"/>
<keyword evidence="2" id="KW-1185">Reference proteome</keyword>
<dbReference type="RefSeq" id="WP_243066645.1">
    <property type="nucleotide sequence ID" value="NZ_JAIVFK010000004.1"/>
</dbReference>
<dbReference type="Proteomes" id="UP001139104">
    <property type="component" value="Unassembled WGS sequence"/>
</dbReference>
<reference evidence="1" key="1">
    <citation type="journal article" date="2022" name="ISME J.">
        <title>Identification of active gaseous-alkane degraders at natural gas seeps.</title>
        <authorList>
            <person name="Farhan Ul Haque M."/>
            <person name="Hernandez M."/>
            <person name="Crombie A.T."/>
            <person name="Murrell J.C."/>
        </authorList>
    </citation>
    <scope>NUCLEOTIDE SEQUENCE</scope>
    <source>
        <strain evidence="1">PC2</strain>
    </source>
</reference>
<accession>A0ABS9Z4X0</accession>